<keyword evidence="3" id="KW-0175">Coiled coil</keyword>
<evidence type="ECO:0000256" key="3">
    <source>
        <dbReference type="SAM" id="Coils"/>
    </source>
</evidence>
<dbReference type="Pfam" id="PF05362">
    <property type="entry name" value="Lon_C"/>
    <property type="match status" value="1"/>
</dbReference>
<dbReference type="Pfam" id="PF13654">
    <property type="entry name" value="AAA_32"/>
    <property type="match status" value="1"/>
</dbReference>
<dbReference type="SUPFAM" id="SSF52540">
    <property type="entry name" value="P-loop containing nucleoside triphosphate hydrolases"/>
    <property type="match status" value="1"/>
</dbReference>
<dbReference type="InterPro" id="IPR027417">
    <property type="entry name" value="P-loop_NTPase"/>
</dbReference>
<dbReference type="InterPro" id="IPR027065">
    <property type="entry name" value="Lon_Prtase"/>
</dbReference>
<protein>
    <recommendedName>
        <fullName evidence="2">endopeptidase La</fullName>
        <ecNumber evidence="2">3.4.21.53</ecNumber>
    </recommendedName>
</protein>
<dbReference type="Gene3D" id="1.10.8.60">
    <property type="match status" value="1"/>
</dbReference>
<keyword evidence="2" id="KW-0378">Hydrolase</keyword>
<dbReference type="Gene3D" id="3.40.50.300">
    <property type="entry name" value="P-loop containing nucleotide triphosphate hydrolases"/>
    <property type="match status" value="2"/>
</dbReference>
<evidence type="ECO:0000313" key="6">
    <source>
        <dbReference type="Proteomes" id="UP001230156"/>
    </source>
</evidence>
<dbReference type="EC" id="3.4.21.53" evidence="2"/>
<dbReference type="Pfam" id="PF20437">
    <property type="entry name" value="LonC_helical"/>
    <property type="match status" value="1"/>
</dbReference>
<dbReference type="PROSITE" id="PS51786">
    <property type="entry name" value="LON_PROTEOLYTIC"/>
    <property type="match status" value="1"/>
</dbReference>
<dbReference type="InterPro" id="IPR046843">
    <property type="entry name" value="LonB_AAA-LID"/>
</dbReference>
<dbReference type="Gene3D" id="3.30.230.10">
    <property type="match status" value="1"/>
</dbReference>
<name>A0ABU0YGU8_9PROT</name>
<dbReference type="InterPro" id="IPR008269">
    <property type="entry name" value="Lon_proteolytic"/>
</dbReference>
<dbReference type="PANTHER" id="PTHR10046">
    <property type="entry name" value="ATP DEPENDENT LON PROTEASE FAMILY MEMBER"/>
    <property type="match status" value="1"/>
</dbReference>
<dbReference type="Pfam" id="PF20436">
    <property type="entry name" value="LonB_AAA-LID"/>
    <property type="match status" value="1"/>
</dbReference>
<comment type="caution">
    <text evidence="5">The sequence shown here is derived from an EMBL/GenBank/DDBJ whole genome shotgun (WGS) entry which is preliminary data.</text>
</comment>
<dbReference type="InterPro" id="IPR020568">
    <property type="entry name" value="Ribosomal_Su5_D2-typ_SF"/>
</dbReference>
<keyword evidence="1 2" id="KW-0645">Protease</keyword>
<dbReference type="RefSeq" id="WP_379954364.1">
    <property type="nucleotide sequence ID" value="NZ_JAUYVI010000002.1"/>
</dbReference>
<sequence>MAELSPLGSDALCHRCVPDRLPFDTTADLKDLDGALGQERAMGALKFGTDIRGQHYNIYALGPSGLGKHLAVTNYLRERAAGEPIPSDWCYVHNFAEPHKPRALRLPPGNGIRLRLSMASLIEELKVALPAALEGDDFRTRRDAILEATKKRQGEMFEKLQEDAQAQGVALLRTPIGFTFAPAKDGEVLTPEQFQHLPEAEQKRLQATMEALGSRLEEVMRQMPRLEQEQRAAIRALIREVTTHVVDHLFADLRKAYTGLAVVLDHLEAVRRDVIENAHQFRQADSEGEHMPALGGEDGEMATALRRYRVNLLIDHSQSNGAPVHFEDHPTHENLVGRIEHLSRFGALMTDFNLVKPGALHLANGGYLVIDALRVLTQPMAWEGLKRTLRARRVRIESIGQILSLISTVSLDPEPIPLDVKVVLVGDRQLYYMLSALDPDFNELFKVPADFSDDMDRSDEGVDRFCRYIAALQREEGLAPLDRDAVARVVDHASRLTEDGRKLSIHRRALADLLRESHYWAEQRSSPVISGEDVRHAIDAKIHRADRVRERIYEQIERGTLMVATSGAVTGQVNGLAVTQLGGFSFGFPSRITARTRLGRGQLIDIEREVKLGGPIHSKGVLILQGFLGARYAAERPLSLHASLVFEQSYSGVEGDSASAAELCVLLSSLAQTPIRQSLAITGSVDQHGRIQPIGGVNEKVEGFFDVCREMGLTGEQGVLVPSSNVQHLMLREDVVEACAAGRFRVYAITTIDEALALLTGCEAGERDAGGAFPEGSLNRRIEERLDAFLAAARKFAQDPEPGGAGATGATNHHA</sequence>
<evidence type="ECO:0000313" key="5">
    <source>
        <dbReference type="EMBL" id="MDQ7246950.1"/>
    </source>
</evidence>
<feature type="active site" evidence="2">
    <location>
        <position position="657"/>
    </location>
</feature>
<keyword evidence="6" id="KW-1185">Reference proteome</keyword>
<feature type="coiled-coil region" evidence="3">
    <location>
        <begin position="202"/>
        <end position="236"/>
    </location>
</feature>
<keyword evidence="2" id="KW-0720">Serine protease</keyword>
<proteinExistence type="inferred from homology"/>
<accession>A0ABU0YGU8</accession>
<dbReference type="PRINTS" id="PR00830">
    <property type="entry name" value="ENDOLAPTASE"/>
</dbReference>
<feature type="active site" evidence="2">
    <location>
        <position position="700"/>
    </location>
</feature>
<dbReference type="SUPFAM" id="SSF54211">
    <property type="entry name" value="Ribosomal protein S5 domain 2-like"/>
    <property type="match status" value="1"/>
</dbReference>
<reference evidence="6" key="1">
    <citation type="submission" date="2023-08" db="EMBL/GenBank/DDBJ databases">
        <title>Rhodospirillaceae gen. nov., a novel taxon isolated from the Yangtze River Yuezi River estuary sludge.</title>
        <authorList>
            <person name="Ruan L."/>
        </authorList>
    </citation>
    <scope>NUCLEOTIDE SEQUENCE [LARGE SCALE GENOMIC DNA]</scope>
    <source>
        <strain evidence="6">R-7</strain>
    </source>
</reference>
<feature type="domain" description="Lon proteolytic" evidence="4">
    <location>
        <begin position="567"/>
        <end position="762"/>
    </location>
</feature>
<organism evidence="5 6">
    <name type="scientific">Dongia sedimenti</name>
    <dbReference type="NCBI Taxonomy" id="3064282"/>
    <lineage>
        <taxon>Bacteria</taxon>
        <taxon>Pseudomonadati</taxon>
        <taxon>Pseudomonadota</taxon>
        <taxon>Alphaproteobacteria</taxon>
        <taxon>Rhodospirillales</taxon>
        <taxon>Dongiaceae</taxon>
        <taxon>Dongia</taxon>
    </lineage>
</organism>
<comment type="catalytic activity">
    <reaction evidence="2">
        <text>Hydrolysis of proteins in presence of ATP.</text>
        <dbReference type="EC" id="3.4.21.53"/>
    </reaction>
</comment>
<evidence type="ECO:0000259" key="4">
    <source>
        <dbReference type="PROSITE" id="PS51786"/>
    </source>
</evidence>
<comment type="similarity">
    <text evidence="2">Belongs to the peptidase S16 family.</text>
</comment>
<evidence type="ECO:0000256" key="1">
    <source>
        <dbReference type="ARBA" id="ARBA00022670"/>
    </source>
</evidence>
<evidence type="ECO:0000256" key="2">
    <source>
        <dbReference type="PROSITE-ProRule" id="PRU01122"/>
    </source>
</evidence>
<dbReference type="InterPro" id="IPR046844">
    <property type="entry name" value="Lon-like_helical"/>
</dbReference>
<dbReference type="Proteomes" id="UP001230156">
    <property type="component" value="Unassembled WGS sequence"/>
</dbReference>
<gene>
    <name evidence="5" type="ORF">Q8A70_04710</name>
</gene>
<dbReference type="InterPro" id="IPR041699">
    <property type="entry name" value="AAA_32"/>
</dbReference>
<dbReference type="EMBL" id="JAUYVI010000002">
    <property type="protein sequence ID" value="MDQ7246950.1"/>
    <property type="molecule type" value="Genomic_DNA"/>
</dbReference>
<dbReference type="InterPro" id="IPR014721">
    <property type="entry name" value="Ribsml_uS5_D2-typ_fold_subgr"/>
</dbReference>